<dbReference type="EMBL" id="JADBJN010000001">
    <property type="protein sequence ID" value="KAG5681590.1"/>
    <property type="molecule type" value="Genomic_DNA"/>
</dbReference>
<dbReference type="Pfam" id="PF01431">
    <property type="entry name" value="Peptidase_M13"/>
    <property type="match status" value="1"/>
</dbReference>
<dbReference type="CDD" id="cd08662">
    <property type="entry name" value="M13"/>
    <property type="match status" value="1"/>
</dbReference>
<comment type="caution">
    <text evidence="11">The sequence shown here is derived from an EMBL/GenBank/DDBJ whole genome shotgun (WGS) entry which is preliminary data.</text>
</comment>
<keyword evidence="7" id="KW-0862">Zinc</keyword>
<name>A0A9J6CJ50_POLVA</name>
<dbReference type="GO" id="GO:0005886">
    <property type="term" value="C:plasma membrane"/>
    <property type="evidence" value="ECO:0007669"/>
    <property type="project" value="UniProtKB-SubCell"/>
</dbReference>
<dbReference type="InterPro" id="IPR024079">
    <property type="entry name" value="MetalloPept_cat_dom_sf"/>
</dbReference>
<evidence type="ECO:0000256" key="8">
    <source>
        <dbReference type="ARBA" id="ARBA00023049"/>
    </source>
</evidence>
<evidence type="ECO:0000259" key="10">
    <source>
        <dbReference type="Pfam" id="PF05649"/>
    </source>
</evidence>
<keyword evidence="4" id="KW-0645">Protease</keyword>
<evidence type="ECO:0000256" key="5">
    <source>
        <dbReference type="ARBA" id="ARBA00022723"/>
    </source>
</evidence>
<protein>
    <submittedName>
        <fullName evidence="11">Uncharacterized protein</fullName>
    </submittedName>
</protein>
<dbReference type="GO" id="GO:0016485">
    <property type="term" value="P:protein processing"/>
    <property type="evidence" value="ECO:0007669"/>
    <property type="project" value="TreeGrafter"/>
</dbReference>
<evidence type="ECO:0000259" key="9">
    <source>
        <dbReference type="Pfam" id="PF01431"/>
    </source>
</evidence>
<keyword evidence="12" id="KW-1185">Reference proteome</keyword>
<dbReference type="AlphaFoldDB" id="A0A9J6CJ50"/>
<evidence type="ECO:0000256" key="7">
    <source>
        <dbReference type="ARBA" id="ARBA00022833"/>
    </source>
</evidence>
<evidence type="ECO:0000313" key="12">
    <source>
        <dbReference type="Proteomes" id="UP001107558"/>
    </source>
</evidence>
<keyword evidence="8" id="KW-0482">Metalloprotease</keyword>
<dbReference type="InterPro" id="IPR000718">
    <property type="entry name" value="Peptidase_M13"/>
</dbReference>
<dbReference type="SUPFAM" id="SSF55486">
    <property type="entry name" value="Metalloproteases ('zincins'), catalytic domain"/>
    <property type="match status" value="1"/>
</dbReference>
<feature type="domain" description="Peptidase M13 N-terminal" evidence="10">
    <location>
        <begin position="132"/>
        <end position="522"/>
    </location>
</feature>
<organism evidence="11 12">
    <name type="scientific">Polypedilum vanderplanki</name>
    <name type="common">Sleeping chironomid midge</name>
    <dbReference type="NCBI Taxonomy" id="319348"/>
    <lineage>
        <taxon>Eukaryota</taxon>
        <taxon>Metazoa</taxon>
        <taxon>Ecdysozoa</taxon>
        <taxon>Arthropoda</taxon>
        <taxon>Hexapoda</taxon>
        <taxon>Insecta</taxon>
        <taxon>Pterygota</taxon>
        <taxon>Neoptera</taxon>
        <taxon>Endopterygota</taxon>
        <taxon>Diptera</taxon>
        <taxon>Nematocera</taxon>
        <taxon>Chironomoidea</taxon>
        <taxon>Chironomidae</taxon>
        <taxon>Chironominae</taxon>
        <taxon>Polypedilum</taxon>
        <taxon>Polypedilum</taxon>
    </lineage>
</organism>
<dbReference type="PANTHER" id="PTHR11733:SF167">
    <property type="entry name" value="FI17812P1-RELATED"/>
    <property type="match status" value="1"/>
</dbReference>
<dbReference type="PRINTS" id="PR00786">
    <property type="entry name" value="NEPRILYSIN"/>
</dbReference>
<proteinExistence type="inferred from homology"/>
<comment type="cofactor">
    <cofactor evidence="1">
        <name>Zn(2+)</name>
        <dbReference type="ChEBI" id="CHEBI:29105"/>
    </cofactor>
</comment>
<dbReference type="GO" id="GO:0046872">
    <property type="term" value="F:metal ion binding"/>
    <property type="evidence" value="ECO:0007669"/>
    <property type="project" value="UniProtKB-KW"/>
</dbReference>
<reference evidence="11" key="1">
    <citation type="submission" date="2021-03" db="EMBL/GenBank/DDBJ databases">
        <title>Chromosome level genome of the anhydrobiotic midge Polypedilum vanderplanki.</title>
        <authorList>
            <person name="Yoshida Y."/>
            <person name="Kikawada T."/>
            <person name="Gusev O."/>
        </authorList>
    </citation>
    <scope>NUCLEOTIDE SEQUENCE</scope>
    <source>
        <strain evidence="11">NIAS01</strain>
        <tissue evidence="11">Whole body or cell culture</tissue>
    </source>
</reference>
<dbReference type="Gene3D" id="3.40.390.10">
    <property type="entry name" value="Collagenase (Catalytic Domain)"/>
    <property type="match status" value="1"/>
</dbReference>
<gene>
    <name evidence="11" type="ORF">PVAND_011006</name>
</gene>
<comment type="subcellular location">
    <subcellularLocation>
        <location evidence="2">Cell membrane</location>
        <topology evidence="2">Single-pass type II membrane protein</topology>
    </subcellularLocation>
</comment>
<accession>A0A9J6CJ50</accession>
<dbReference type="InterPro" id="IPR008753">
    <property type="entry name" value="Peptidase_M13_N"/>
</dbReference>
<evidence type="ECO:0000256" key="2">
    <source>
        <dbReference type="ARBA" id="ARBA00004401"/>
    </source>
</evidence>
<sequence length="774" mass="89317">MCFLVIFKASATVYQPFNFYLPQPPSLNNLTFWLQSLSTSPLNIENFQQQVPTDNPSNINYQMMLMTYDDVQSTPSKTIIETASTTNSLKHDDDDQLIDNTLNDSNVDFCRSSQCVISASRMEHLIDWKVDPCENFYNFACGKFIRDSTLHDRRDSLNIFTMTDDKLKDQLRRLFTQKVKSNEIEPYKMVKHLFMSCMDTDSADARGVEPLRKLIKAVGGWPMLVESNWNENDWNFEDSVLKLRSYGGSRSTSNVFRGILQLRNLIKIPTLGFFKTEIMDDLKVIPAEDSSKTEAILKTYKSYLVDLAIIIGVKMDKSEIERKIDDAIQFYLELFALNSRYDSNSIENRFSFFQSEAYVKYALTQWLDLFQSLPPLALERSDLKKLNAMEFFTAYEKLLSRTSKRTLANYLILRIIGFSARYLTSEMKKLALHYRMELLGVKQKEEMWKHCVDTVTNSLQLAVESMFSNEYFDLESKHTAIDIATRLQRFYEKKLLELSWISAQQRIKILAEINKIIARLRFPSELLSEQQVMLFYINVAIDIKKYMEAVLSLTIFNADRRFLALQAGISLTNTESVGVLNYADAKDFNKILFPAGVLQREIVSPEQPLYLNFANSGFLIGYIFTQKFEILQQSHLPSNVSSQIDCFIRQYDNYEDAEAGVKNNGRNTLEGNIADNGSLKAVYASYKRWIAENGKEKPLPALNFSNEQFFWISFAQLFCSVSRPEKVKNLNAVNRNSFEKFRVIGALSNSYEFAKDFKCAKNSPMNPTNKCNIF</sequence>
<dbReference type="Proteomes" id="UP001107558">
    <property type="component" value="Chromosome 1"/>
</dbReference>
<dbReference type="OrthoDB" id="6475849at2759"/>
<keyword evidence="5" id="KW-0479">Metal-binding</keyword>
<dbReference type="PANTHER" id="PTHR11733">
    <property type="entry name" value="ZINC METALLOPROTEASE FAMILY M13 NEPRILYSIN-RELATED"/>
    <property type="match status" value="1"/>
</dbReference>
<dbReference type="PROSITE" id="PS51885">
    <property type="entry name" value="NEPRILYSIN"/>
    <property type="match status" value="1"/>
</dbReference>
<dbReference type="InterPro" id="IPR018497">
    <property type="entry name" value="Peptidase_M13_C"/>
</dbReference>
<dbReference type="Pfam" id="PF05649">
    <property type="entry name" value="Peptidase_M13_N"/>
    <property type="match status" value="1"/>
</dbReference>
<dbReference type="Gene3D" id="1.10.1380.10">
    <property type="entry name" value="Neutral endopeptidase , domain2"/>
    <property type="match status" value="1"/>
</dbReference>
<keyword evidence="6" id="KW-0378">Hydrolase</keyword>
<evidence type="ECO:0000313" key="11">
    <source>
        <dbReference type="EMBL" id="KAG5681590.1"/>
    </source>
</evidence>
<comment type="similarity">
    <text evidence="3">Belongs to the peptidase M13 family.</text>
</comment>
<dbReference type="InterPro" id="IPR042089">
    <property type="entry name" value="Peptidase_M13_dom_2"/>
</dbReference>
<evidence type="ECO:0000256" key="6">
    <source>
        <dbReference type="ARBA" id="ARBA00022801"/>
    </source>
</evidence>
<evidence type="ECO:0000256" key="1">
    <source>
        <dbReference type="ARBA" id="ARBA00001947"/>
    </source>
</evidence>
<dbReference type="GO" id="GO:0004222">
    <property type="term" value="F:metalloendopeptidase activity"/>
    <property type="evidence" value="ECO:0007669"/>
    <property type="project" value="InterPro"/>
</dbReference>
<evidence type="ECO:0000256" key="4">
    <source>
        <dbReference type="ARBA" id="ARBA00022670"/>
    </source>
</evidence>
<evidence type="ECO:0000256" key="3">
    <source>
        <dbReference type="ARBA" id="ARBA00007357"/>
    </source>
</evidence>
<feature type="domain" description="Peptidase M13 C-terminal" evidence="9">
    <location>
        <begin position="587"/>
        <end position="773"/>
    </location>
</feature>